<feature type="domain" description="Zn(2)-C6 fungal-type" evidence="10">
    <location>
        <begin position="66"/>
        <end position="95"/>
    </location>
</feature>
<comment type="subcellular location">
    <subcellularLocation>
        <location evidence="1">Nucleus</location>
    </subcellularLocation>
</comment>
<dbReference type="Proteomes" id="UP001590951">
    <property type="component" value="Unassembled WGS sequence"/>
</dbReference>
<feature type="transmembrane region" description="Helical" evidence="9">
    <location>
        <begin position="626"/>
        <end position="645"/>
    </location>
</feature>
<evidence type="ECO:0000256" key="9">
    <source>
        <dbReference type="SAM" id="Phobius"/>
    </source>
</evidence>
<dbReference type="CDD" id="cd12148">
    <property type="entry name" value="fungal_TF_MHR"/>
    <property type="match status" value="1"/>
</dbReference>
<feature type="compositionally biased region" description="Polar residues" evidence="8">
    <location>
        <begin position="709"/>
        <end position="723"/>
    </location>
</feature>
<keyword evidence="7" id="KW-0539">Nucleus</keyword>
<keyword evidence="12" id="KW-1185">Reference proteome</keyword>
<dbReference type="PANTHER" id="PTHR47540:SF1">
    <property type="entry name" value="ACTIVATOR OF STRESS GENES 1-RELATED"/>
    <property type="match status" value="1"/>
</dbReference>
<gene>
    <name evidence="11" type="ORF">ABVK25_008498</name>
</gene>
<dbReference type="CDD" id="cd00067">
    <property type="entry name" value="GAL4"/>
    <property type="match status" value="1"/>
</dbReference>
<keyword evidence="9" id="KW-0812">Transmembrane</keyword>
<keyword evidence="9" id="KW-1133">Transmembrane helix</keyword>
<comment type="caution">
    <text evidence="11">The sequence shown here is derived from an EMBL/GenBank/DDBJ whole genome shotgun (WGS) entry which is preliminary data.</text>
</comment>
<evidence type="ECO:0000256" key="4">
    <source>
        <dbReference type="ARBA" id="ARBA00023015"/>
    </source>
</evidence>
<dbReference type="SMART" id="SM00066">
    <property type="entry name" value="GAL4"/>
    <property type="match status" value="1"/>
</dbReference>
<keyword evidence="3" id="KW-0862">Zinc</keyword>
<protein>
    <recommendedName>
        <fullName evidence="10">Zn(2)-C6 fungal-type domain-containing protein</fullName>
    </recommendedName>
</protein>
<dbReference type="PANTHER" id="PTHR47540">
    <property type="entry name" value="THIAMINE REPRESSIBLE GENES REGULATORY PROTEIN THI5"/>
    <property type="match status" value="1"/>
</dbReference>
<dbReference type="SUPFAM" id="SSF57701">
    <property type="entry name" value="Zn2/Cys6 DNA-binding domain"/>
    <property type="match status" value="1"/>
</dbReference>
<evidence type="ECO:0000259" key="10">
    <source>
        <dbReference type="PROSITE" id="PS50048"/>
    </source>
</evidence>
<feature type="region of interest" description="Disordered" evidence="8">
    <location>
        <begin position="698"/>
        <end position="770"/>
    </location>
</feature>
<organism evidence="11 12">
    <name type="scientific">Lepraria finkii</name>
    <dbReference type="NCBI Taxonomy" id="1340010"/>
    <lineage>
        <taxon>Eukaryota</taxon>
        <taxon>Fungi</taxon>
        <taxon>Dikarya</taxon>
        <taxon>Ascomycota</taxon>
        <taxon>Pezizomycotina</taxon>
        <taxon>Lecanoromycetes</taxon>
        <taxon>OSLEUM clade</taxon>
        <taxon>Lecanoromycetidae</taxon>
        <taxon>Lecanorales</taxon>
        <taxon>Lecanorineae</taxon>
        <taxon>Stereocaulaceae</taxon>
        <taxon>Lepraria</taxon>
    </lineage>
</organism>
<dbReference type="Pfam" id="PF04082">
    <property type="entry name" value="Fungal_trans"/>
    <property type="match status" value="1"/>
</dbReference>
<feature type="region of interest" description="Disordered" evidence="8">
    <location>
        <begin position="1"/>
        <end position="62"/>
    </location>
</feature>
<proteinExistence type="predicted"/>
<dbReference type="InterPro" id="IPR001138">
    <property type="entry name" value="Zn2Cys6_DnaBD"/>
</dbReference>
<dbReference type="InterPro" id="IPR051711">
    <property type="entry name" value="Stress_Response_Reg"/>
</dbReference>
<dbReference type="PROSITE" id="PS00463">
    <property type="entry name" value="ZN2_CY6_FUNGAL_1"/>
    <property type="match status" value="1"/>
</dbReference>
<feature type="compositionally biased region" description="Polar residues" evidence="8">
    <location>
        <begin position="1"/>
        <end position="11"/>
    </location>
</feature>
<evidence type="ECO:0000313" key="11">
    <source>
        <dbReference type="EMBL" id="KAL2051249.1"/>
    </source>
</evidence>
<evidence type="ECO:0000256" key="2">
    <source>
        <dbReference type="ARBA" id="ARBA00022723"/>
    </source>
</evidence>
<feature type="compositionally biased region" description="Polar residues" evidence="8">
    <location>
        <begin position="759"/>
        <end position="770"/>
    </location>
</feature>
<keyword evidence="5" id="KW-0238">DNA-binding</keyword>
<dbReference type="InterPro" id="IPR036864">
    <property type="entry name" value="Zn2-C6_fun-type_DNA-bd_sf"/>
</dbReference>
<dbReference type="SMART" id="SM00906">
    <property type="entry name" value="Fungal_trans"/>
    <property type="match status" value="1"/>
</dbReference>
<dbReference type="Pfam" id="PF00172">
    <property type="entry name" value="Zn_clus"/>
    <property type="match status" value="1"/>
</dbReference>
<sequence>MTSTQSHSGSSDGEYEDDAAMADAHWQSQQQISADPSSSIDRSAPSSARAAKRTIPMQKRRRVTRACDECRRKKIKCDGKQPCTHCTVYSYDCTYDQPSNRRRNPAPQYVDALENRLQRAEALLKMVLPDADLSDPNMNIGVPPRMHPSMKQELQPIQSDQARPWVPLEKPQQGSNGERESMLESMVANTGLLDLDDEGNWDFHGHSSGRAFLKKMRDQFGDLVGKDSSNGRAPLVFMGYKSLSPSVDSPKYSIDSPLARNLPITHELPTKHCARLLCENALDDAGAMIRIVHQPTFYAIFDRVYDAPNEEFGDEENRFVALLYGVIALGALFARAEQSQLMKNGYENAIDQGYHWFRVSRQLVDLTDCRDLTSLQTVLYMIVFLQSSARLSTCYSYLGIALRSAIRMGLHRSVPNTFNPVERELRKRMFWIIRKLDIYVGALLGLPQMLSSDDVDQEMPLEVDDEYITLEKISPMPPGKLSIFAAFNAHTRLVQILAKTVKYIYPIKGNDHSRTKNPQSYVVSHSKIREIEQDLQSWMEKLPMPFRPGEEATPEFMRIRHILRVAYAHIQMFLYRPFLHYVSQSVQTKMVDKRSYACAAACVSVSRNIIHLTAEMKKRGLLVGSYWFYMYTTFFAIISLLFYVLENPQSSTVEDILKDAHEGKDTLAGLAARSMAADRCSKMLNGLFEMIPGKLREVRNSSSQKKRQAPSQLPSAASRTAQNAPDVPLRAMSNNANTPVRRASDSPTQQDSWKRTSIHQEPSNLRHQAVNVDSQYRRGSLYPCSSMNYDSTGMQTPNILSSSMPPSTTQATFGMQNPFTSQVVPDLSAMMFPSADPFAYPNQPMTTLEIRQFIKQENPMGSSIYNLAPTTSASHDGLTSQMFGGMSPYLMQGQQPGFSMQSMSSADLTATSMSMDAGGWPQHPQRSGGMPGVNFDQLFGEDWGGWMNQGYQQ</sequence>
<reference evidence="11 12" key="1">
    <citation type="submission" date="2024-09" db="EMBL/GenBank/DDBJ databases">
        <title>Rethinking Asexuality: The Enigmatic Case of Functional Sexual Genes in Lepraria (Stereocaulaceae).</title>
        <authorList>
            <person name="Doellman M."/>
            <person name="Sun Y."/>
            <person name="Barcenas-Pena A."/>
            <person name="Lumbsch H.T."/>
            <person name="Grewe F."/>
        </authorList>
    </citation>
    <scope>NUCLEOTIDE SEQUENCE [LARGE SCALE GENOMIC DNA]</scope>
    <source>
        <strain evidence="11 12">Grewe 0041</strain>
    </source>
</reference>
<keyword evidence="6" id="KW-0804">Transcription</keyword>
<keyword evidence="4" id="KW-0805">Transcription regulation</keyword>
<accession>A0ABR4B089</accession>
<dbReference type="PROSITE" id="PS50048">
    <property type="entry name" value="ZN2_CY6_FUNGAL_2"/>
    <property type="match status" value="1"/>
</dbReference>
<name>A0ABR4B089_9LECA</name>
<keyword evidence="9" id="KW-0472">Membrane</keyword>
<evidence type="ECO:0000256" key="6">
    <source>
        <dbReference type="ARBA" id="ARBA00023163"/>
    </source>
</evidence>
<keyword evidence="2" id="KW-0479">Metal-binding</keyword>
<evidence type="ECO:0000313" key="12">
    <source>
        <dbReference type="Proteomes" id="UP001590951"/>
    </source>
</evidence>
<dbReference type="Gene3D" id="4.10.240.10">
    <property type="entry name" value="Zn(2)-C6 fungal-type DNA-binding domain"/>
    <property type="match status" value="1"/>
</dbReference>
<dbReference type="InterPro" id="IPR007219">
    <property type="entry name" value="XnlR_reg_dom"/>
</dbReference>
<evidence type="ECO:0000256" key="3">
    <source>
        <dbReference type="ARBA" id="ARBA00022833"/>
    </source>
</evidence>
<evidence type="ECO:0000256" key="7">
    <source>
        <dbReference type="ARBA" id="ARBA00023242"/>
    </source>
</evidence>
<dbReference type="EMBL" id="JBHFEH010000037">
    <property type="protein sequence ID" value="KAL2051249.1"/>
    <property type="molecule type" value="Genomic_DNA"/>
</dbReference>
<evidence type="ECO:0000256" key="1">
    <source>
        <dbReference type="ARBA" id="ARBA00004123"/>
    </source>
</evidence>
<feature type="compositionally biased region" description="Low complexity" evidence="8">
    <location>
        <begin position="32"/>
        <end position="49"/>
    </location>
</feature>
<evidence type="ECO:0000256" key="5">
    <source>
        <dbReference type="ARBA" id="ARBA00023125"/>
    </source>
</evidence>
<evidence type="ECO:0000256" key="8">
    <source>
        <dbReference type="SAM" id="MobiDB-lite"/>
    </source>
</evidence>